<gene>
    <name evidence="12" type="primary">zraS_1</name>
    <name evidence="12" type="ORF">BWY73_00721</name>
</gene>
<evidence type="ECO:0000256" key="8">
    <source>
        <dbReference type="ARBA" id="ARBA00023012"/>
    </source>
</evidence>
<dbReference type="InterPro" id="IPR000014">
    <property type="entry name" value="PAS"/>
</dbReference>
<evidence type="ECO:0000256" key="6">
    <source>
        <dbReference type="ARBA" id="ARBA00022777"/>
    </source>
</evidence>
<comment type="caution">
    <text evidence="12">The sequence shown here is derived from an EMBL/GenBank/DDBJ whole genome shotgun (WGS) entry which is preliminary data.</text>
</comment>
<dbReference type="GO" id="GO:0005524">
    <property type="term" value="F:ATP binding"/>
    <property type="evidence" value="ECO:0007669"/>
    <property type="project" value="UniProtKB-KW"/>
</dbReference>
<dbReference type="PRINTS" id="PR00344">
    <property type="entry name" value="BCTRLSENSOR"/>
</dbReference>
<evidence type="ECO:0000256" key="2">
    <source>
        <dbReference type="ARBA" id="ARBA00012438"/>
    </source>
</evidence>
<evidence type="ECO:0000313" key="12">
    <source>
        <dbReference type="EMBL" id="OPZ92609.1"/>
    </source>
</evidence>
<dbReference type="AlphaFoldDB" id="A0A1V5MHB5"/>
<evidence type="ECO:0000259" key="10">
    <source>
        <dbReference type="PROSITE" id="PS50112"/>
    </source>
</evidence>
<dbReference type="EMBL" id="MWAK01000082">
    <property type="protein sequence ID" value="OPZ92609.1"/>
    <property type="molecule type" value="Genomic_DNA"/>
</dbReference>
<dbReference type="InterPro" id="IPR029016">
    <property type="entry name" value="GAF-like_dom_sf"/>
</dbReference>
<dbReference type="InterPro" id="IPR000700">
    <property type="entry name" value="PAS-assoc_C"/>
</dbReference>
<dbReference type="Pfam" id="PF13492">
    <property type="entry name" value="GAF_3"/>
    <property type="match status" value="1"/>
</dbReference>
<accession>A0A1V5MHB5</accession>
<dbReference type="InterPro" id="IPR036097">
    <property type="entry name" value="HisK_dim/P_sf"/>
</dbReference>
<evidence type="ECO:0000256" key="5">
    <source>
        <dbReference type="ARBA" id="ARBA00022741"/>
    </source>
</evidence>
<keyword evidence="5" id="KW-0547">Nucleotide-binding</keyword>
<keyword evidence="3" id="KW-0597">Phosphoprotein</keyword>
<dbReference type="SUPFAM" id="SSF47384">
    <property type="entry name" value="Homodimeric domain of signal transducing histidine kinase"/>
    <property type="match status" value="1"/>
</dbReference>
<proteinExistence type="predicted"/>
<dbReference type="SMART" id="SM00387">
    <property type="entry name" value="HATPase_c"/>
    <property type="match status" value="1"/>
</dbReference>
<dbReference type="InterPro" id="IPR003594">
    <property type="entry name" value="HATPase_dom"/>
</dbReference>
<dbReference type="SUPFAM" id="SSF55874">
    <property type="entry name" value="ATPase domain of HSP90 chaperone/DNA topoisomerase II/histidine kinase"/>
    <property type="match status" value="1"/>
</dbReference>
<dbReference type="NCBIfam" id="TIGR00229">
    <property type="entry name" value="sensory_box"/>
    <property type="match status" value="1"/>
</dbReference>
<dbReference type="InterPro" id="IPR005467">
    <property type="entry name" value="His_kinase_dom"/>
</dbReference>
<dbReference type="PANTHER" id="PTHR43065:SF10">
    <property type="entry name" value="PEROXIDE STRESS-ACTIVATED HISTIDINE KINASE MAK3"/>
    <property type="match status" value="1"/>
</dbReference>
<dbReference type="Gene3D" id="3.30.450.20">
    <property type="entry name" value="PAS domain"/>
    <property type="match status" value="1"/>
</dbReference>
<protein>
    <recommendedName>
        <fullName evidence="2">histidine kinase</fullName>
        <ecNumber evidence="2">2.7.13.3</ecNumber>
    </recommendedName>
</protein>
<dbReference type="SUPFAM" id="SSF55785">
    <property type="entry name" value="PYP-like sensor domain (PAS domain)"/>
    <property type="match status" value="1"/>
</dbReference>
<dbReference type="EC" id="2.7.13.3" evidence="2"/>
<dbReference type="Pfam" id="PF00512">
    <property type="entry name" value="HisKA"/>
    <property type="match status" value="1"/>
</dbReference>
<evidence type="ECO:0000256" key="7">
    <source>
        <dbReference type="ARBA" id="ARBA00022840"/>
    </source>
</evidence>
<feature type="domain" description="Histidine kinase" evidence="9">
    <location>
        <begin position="262"/>
        <end position="473"/>
    </location>
</feature>
<dbReference type="PROSITE" id="PS50109">
    <property type="entry name" value="HIS_KIN"/>
    <property type="match status" value="1"/>
</dbReference>
<dbReference type="SMART" id="SM00388">
    <property type="entry name" value="HisKA"/>
    <property type="match status" value="1"/>
</dbReference>
<dbReference type="SUPFAM" id="SSF55781">
    <property type="entry name" value="GAF domain-like"/>
    <property type="match status" value="1"/>
</dbReference>
<dbReference type="InterPro" id="IPR004358">
    <property type="entry name" value="Sig_transdc_His_kin-like_C"/>
</dbReference>
<evidence type="ECO:0000259" key="11">
    <source>
        <dbReference type="PROSITE" id="PS50113"/>
    </source>
</evidence>
<dbReference type="InterPro" id="IPR035965">
    <property type="entry name" value="PAS-like_dom_sf"/>
</dbReference>
<dbReference type="Gene3D" id="3.30.450.40">
    <property type="match status" value="1"/>
</dbReference>
<dbReference type="Pfam" id="PF00989">
    <property type="entry name" value="PAS"/>
    <property type="match status" value="1"/>
</dbReference>
<comment type="catalytic activity">
    <reaction evidence="1">
        <text>ATP + protein L-histidine = ADP + protein N-phospho-L-histidine.</text>
        <dbReference type="EC" id="2.7.13.3"/>
    </reaction>
</comment>
<dbReference type="Pfam" id="PF02518">
    <property type="entry name" value="HATPase_c"/>
    <property type="match status" value="1"/>
</dbReference>
<sequence length="476" mass="53966">MALFLEESGQFRFQSGTGWDPEISGQLDFDLANPLIRRLTSERQLVARWEIDRLPVPASEAEAIRRELSLLQAWLCVPLFSQGRVNGFIALGNKVRGSGFTETELDLAVFLASHLGLMVENVRLYHRIARSKKEQEMIFRDLAAGVIAADREGRIFTFNDRASEMLRLAKDEMVGQDIQRAGSQLADLFWRVLRETDAEHEKRLVYQPTGTPLQVHARLMHDDNERVEGAVIVLLDLTEKERLETKVRELERLNYWYQLAGSMAHQIKNPLVSIKTFVQLFPEKYQDPEFRDNFFKIVNREVERLNGIIAELFEFSEPGELHLKPCPLNEILADVIRKAETEGGPRISPPAESEETVWVNADRDRLIKAFGCLMDNAREAIRKGRNGQIEIRTLPARLESGPALRIEFRDNGSGLVPGQVEEVFSPFYTTKTKGMGLGLPICRRIVQEHGGSIEIESRPGHGTTCRVTLPVLTGRG</sequence>
<evidence type="ECO:0000259" key="9">
    <source>
        <dbReference type="PROSITE" id="PS50109"/>
    </source>
</evidence>
<dbReference type="Proteomes" id="UP000485484">
    <property type="component" value="Unassembled WGS sequence"/>
</dbReference>
<evidence type="ECO:0000256" key="1">
    <source>
        <dbReference type="ARBA" id="ARBA00000085"/>
    </source>
</evidence>
<dbReference type="InterPro" id="IPR013767">
    <property type="entry name" value="PAS_fold"/>
</dbReference>
<evidence type="ECO:0000256" key="3">
    <source>
        <dbReference type="ARBA" id="ARBA00022553"/>
    </source>
</evidence>
<keyword evidence="4 12" id="KW-0808">Transferase</keyword>
<keyword evidence="8" id="KW-0902">Two-component regulatory system</keyword>
<keyword evidence="7" id="KW-0067">ATP-binding</keyword>
<reference evidence="12" key="1">
    <citation type="submission" date="2017-02" db="EMBL/GenBank/DDBJ databases">
        <title>Delving into the versatile metabolic prowess of the omnipresent phylum Bacteroidetes.</title>
        <authorList>
            <person name="Nobu M.K."/>
            <person name="Mei R."/>
            <person name="Narihiro T."/>
            <person name="Kuroda K."/>
            <person name="Liu W.-T."/>
        </authorList>
    </citation>
    <scope>NUCLEOTIDE SEQUENCE</scope>
    <source>
        <strain evidence="12">ADurb.Bin417</strain>
    </source>
</reference>
<dbReference type="Gene3D" id="3.30.565.10">
    <property type="entry name" value="Histidine kinase-like ATPase, C-terminal domain"/>
    <property type="match status" value="1"/>
</dbReference>
<dbReference type="CDD" id="cd00082">
    <property type="entry name" value="HisKA"/>
    <property type="match status" value="1"/>
</dbReference>
<dbReference type="InterPro" id="IPR036890">
    <property type="entry name" value="HATPase_C_sf"/>
</dbReference>
<feature type="domain" description="PAS" evidence="10">
    <location>
        <begin position="131"/>
        <end position="189"/>
    </location>
</feature>
<organism evidence="12">
    <name type="scientific">candidate division TA06 bacterium ADurb.Bin417</name>
    <dbReference type="NCBI Taxonomy" id="1852828"/>
    <lineage>
        <taxon>Bacteria</taxon>
        <taxon>Bacteria division TA06</taxon>
    </lineage>
</organism>
<dbReference type="GO" id="GO:0006355">
    <property type="term" value="P:regulation of DNA-templated transcription"/>
    <property type="evidence" value="ECO:0007669"/>
    <property type="project" value="InterPro"/>
</dbReference>
<dbReference type="PROSITE" id="PS50112">
    <property type="entry name" value="PAS"/>
    <property type="match status" value="1"/>
</dbReference>
<dbReference type="GO" id="GO:0000155">
    <property type="term" value="F:phosphorelay sensor kinase activity"/>
    <property type="evidence" value="ECO:0007669"/>
    <property type="project" value="InterPro"/>
</dbReference>
<dbReference type="PANTHER" id="PTHR43065">
    <property type="entry name" value="SENSOR HISTIDINE KINASE"/>
    <property type="match status" value="1"/>
</dbReference>
<dbReference type="SMART" id="SM00091">
    <property type="entry name" value="PAS"/>
    <property type="match status" value="1"/>
</dbReference>
<dbReference type="Gene3D" id="1.10.287.130">
    <property type="match status" value="1"/>
</dbReference>
<dbReference type="InterPro" id="IPR003661">
    <property type="entry name" value="HisK_dim/P_dom"/>
</dbReference>
<feature type="domain" description="PAC" evidence="11">
    <location>
        <begin position="198"/>
        <end position="249"/>
    </location>
</feature>
<dbReference type="InterPro" id="IPR003018">
    <property type="entry name" value="GAF"/>
</dbReference>
<evidence type="ECO:0000256" key="4">
    <source>
        <dbReference type="ARBA" id="ARBA00022679"/>
    </source>
</evidence>
<dbReference type="PROSITE" id="PS50113">
    <property type="entry name" value="PAC"/>
    <property type="match status" value="1"/>
</dbReference>
<keyword evidence="6" id="KW-0418">Kinase</keyword>
<dbReference type="CDD" id="cd00130">
    <property type="entry name" value="PAS"/>
    <property type="match status" value="1"/>
</dbReference>
<name>A0A1V5MHB5_UNCT6</name>